<protein>
    <submittedName>
        <fullName evidence="1">Uncharacterized protein</fullName>
    </submittedName>
</protein>
<proteinExistence type="predicted"/>
<gene>
    <name evidence="1" type="ORF">Glove_50g126</name>
</gene>
<dbReference type="Proteomes" id="UP000266861">
    <property type="component" value="Unassembled WGS sequence"/>
</dbReference>
<evidence type="ECO:0000313" key="2">
    <source>
        <dbReference type="Proteomes" id="UP000266861"/>
    </source>
</evidence>
<comment type="caution">
    <text evidence="1">The sequence shown here is derived from an EMBL/GenBank/DDBJ whole genome shotgun (WGS) entry which is preliminary data.</text>
</comment>
<reference evidence="1 2" key="1">
    <citation type="submission" date="2018-08" db="EMBL/GenBank/DDBJ databases">
        <title>Genome and evolution of the arbuscular mycorrhizal fungus Diversispora epigaea (formerly Glomus versiforme) and its bacterial endosymbionts.</title>
        <authorList>
            <person name="Sun X."/>
            <person name="Fei Z."/>
            <person name="Harrison M."/>
        </authorList>
    </citation>
    <scope>NUCLEOTIDE SEQUENCE [LARGE SCALE GENOMIC DNA]</scope>
    <source>
        <strain evidence="1 2">IT104</strain>
    </source>
</reference>
<sequence>MCGYGYHYKCYQILEKVRKGSQYSYPEENEGEEVLVEENEVIEKVEMNRSQEVYNKLLEALNWINT</sequence>
<keyword evidence="2" id="KW-1185">Reference proteome</keyword>
<dbReference type="EMBL" id="PQFF01000047">
    <property type="protein sequence ID" value="RHZ86478.1"/>
    <property type="molecule type" value="Genomic_DNA"/>
</dbReference>
<accession>A0A397JI57</accession>
<name>A0A397JI57_9GLOM</name>
<dbReference type="AlphaFoldDB" id="A0A397JI57"/>
<organism evidence="1 2">
    <name type="scientific">Diversispora epigaea</name>
    <dbReference type="NCBI Taxonomy" id="1348612"/>
    <lineage>
        <taxon>Eukaryota</taxon>
        <taxon>Fungi</taxon>
        <taxon>Fungi incertae sedis</taxon>
        <taxon>Mucoromycota</taxon>
        <taxon>Glomeromycotina</taxon>
        <taxon>Glomeromycetes</taxon>
        <taxon>Diversisporales</taxon>
        <taxon>Diversisporaceae</taxon>
        <taxon>Diversispora</taxon>
    </lineage>
</organism>
<evidence type="ECO:0000313" key="1">
    <source>
        <dbReference type="EMBL" id="RHZ86478.1"/>
    </source>
</evidence>